<proteinExistence type="predicted"/>
<feature type="compositionally biased region" description="Polar residues" evidence="1">
    <location>
        <begin position="253"/>
        <end position="265"/>
    </location>
</feature>
<dbReference type="AlphaFoldDB" id="A0A177WK52"/>
<reference evidence="3 4" key="1">
    <citation type="submission" date="2006-10" db="EMBL/GenBank/DDBJ databases">
        <title>The Genome Sequence of Batrachochytrium dendrobatidis JEL423.</title>
        <authorList>
            <consortium name="The Broad Institute Genome Sequencing Platform"/>
            <person name="Birren B."/>
            <person name="Lander E."/>
            <person name="Galagan J."/>
            <person name="Cuomo C."/>
            <person name="Devon K."/>
            <person name="Jaffe D."/>
            <person name="Butler J."/>
            <person name="Alvarez P."/>
            <person name="Gnerre S."/>
            <person name="Grabherr M."/>
            <person name="Kleber M."/>
            <person name="Mauceli E."/>
            <person name="Brockman W."/>
            <person name="Young S."/>
            <person name="LaButti K."/>
            <person name="Sykes S."/>
            <person name="DeCaprio D."/>
            <person name="Crawford M."/>
            <person name="Koehrsen M."/>
            <person name="Engels R."/>
            <person name="Montgomery P."/>
            <person name="Pearson M."/>
            <person name="Howarth C."/>
            <person name="Larson L."/>
            <person name="White J."/>
            <person name="O'Leary S."/>
            <person name="Kodira C."/>
            <person name="Zeng Q."/>
            <person name="Yandava C."/>
            <person name="Alvarado L."/>
            <person name="Longcore J."/>
            <person name="James T."/>
        </authorList>
    </citation>
    <scope>NUCLEOTIDE SEQUENCE [LARGE SCALE GENOMIC DNA]</scope>
    <source>
        <strain evidence="3 4">JEL423</strain>
    </source>
</reference>
<dbReference type="STRING" id="403673.A0A177WK52"/>
<protein>
    <submittedName>
        <fullName evidence="3">Uncharacterized protein</fullName>
    </submittedName>
</protein>
<dbReference type="PROSITE" id="PS51257">
    <property type="entry name" value="PROKAR_LIPOPROTEIN"/>
    <property type="match status" value="1"/>
</dbReference>
<accession>A0A177WK52</accession>
<feature type="region of interest" description="Disordered" evidence="1">
    <location>
        <begin position="236"/>
        <end position="272"/>
    </location>
</feature>
<reference evidence="3 4" key="2">
    <citation type="submission" date="2016-05" db="EMBL/GenBank/DDBJ databases">
        <title>Lineage-specific infection strategies underlie the spectrum of fungal disease in amphibians.</title>
        <authorList>
            <person name="Cuomo C.A."/>
            <person name="Farrer R.A."/>
            <person name="James T."/>
            <person name="Longcore J."/>
            <person name="Birren B."/>
        </authorList>
    </citation>
    <scope>NUCLEOTIDE SEQUENCE [LARGE SCALE GENOMIC DNA]</scope>
    <source>
        <strain evidence="3 4">JEL423</strain>
    </source>
</reference>
<dbReference type="VEuPathDB" id="FungiDB:BDEG_23929"/>
<keyword evidence="2" id="KW-0732">Signal</keyword>
<organism evidence="3 4">
    <name type="scientific">Batrachochytrium dendrobatidis (strain JEL423)</name>
    <dbReference type="NCBI Taxonomy" id="403673"/>
    <lineage>
        <taxon>Eukaryota</taxon>
        <taxon>Fungi</taxon>
        <taxon>Fungi incertae sedis</taxon>
        <taxon>Chytridiomycota</taxon>
        <taxon>Chytridiomycota incertae sedis</taxon>
        <taxon>Chytridiomycetes</taxon>
        <taxon>Rhizophydiales</taxon>
        <taxon>Rhizophydiales incertae sedis</taxon>
        <taxon>Batrachochytrium</taxon>
    </lineage>
</organism>
<evidence type="ECO:0000313" key="3">
    <source>
        <dbReference type="EMBL" id="OAJ40166.1"/>
    </source>
</evidence>
<feature type="region of interest" description="Disordered" evidence="1">
    <location>
        <begin position="44"/>
        <end position="65"/>
    </location>
</feature>
<feature type="chain" id="PRO_5008077645" evidence="2">
    <location>
        <begin position="21"/>
        <end position="291"/>
    </location>
</feature>
<dbReference type="Proteomes" id="UP000077115">
    <property type="component" value="Unassembled WGS sequence"/>
</dbReference>
<gene>
    <name evidence="3" type="ORF">BDEG_23929</name>
</gene>
<name>A0A177WK52_BATDL</name>
<evidence type="ECO:0000313" key="4">
    <source>
        <dbReference type="Proteomes" id="UP000077115"/>
    </source>
</evidence>
<feature type="signal peptide" evidence="2">
    <location>
        <begin position="1"/>
        <end position="20"/>
    </location>
</feature>
<evidence type="ECO:0000256" key="2">
    <source>
        <dbReference type="SAM" id="SignalP"/>
    </source>
</evidence>
<evidence type="ECO:0000256" key="1">
    <source>
        <dbReference type="SAM" id="MobiDB-lite"/>
    </source>
</evidence>
<sequence>MKFSIAVLSSVLVACSVTTANPTLPSSTIDAEFSTSTVIPSETTNAESSTLTAIPSATTSTESSPLSIPNVNGIGLHGLTSLPDKIKDLLKKYTKLKQDCPKQKKVCDLIESQFFEHKKLVKKLENKVTDLKLELENEDSSHDHNNEMEKYMLDLEGQYFLYLDFEKEDEKCKAESTRLEGQLKVIKIQLVKLVFGGPCNVGLLEKQFLLILSHSTVGGYLETLCEGQSSGCKKGFGQTANTQRKQRKRRESQLSPETPYGSGSTKQRDFSKSMDKLGSLAELSEDDESSD</sequence>
<dbReference type="EMBL" id="DS022304">
    <property type="protein sequence ID" value="OAJ40166.1"/>
    <property type="molecule type" value="Genomic_DNA"/>
</dbReference>